<dbReference type="PANTHER" id="PTHR10024">
    <property type="entry name" value="SYNAPTOTAGMIN"/>
    <property type="match status" value="1"/>
</dbReference>
<dbReference type="GO" id="GO:0017156">
    <property type="term" value="P:calcium-ion regulated exocytosis"/>
    <property type="evidence" value="ECO:0007669"/>
    <property type="project" value="TreeGrafter"/>
</dbReference>
<dbReference type="GO" id="GO:0070382">
    <property type="term" value="C:exocytic vesicle"/>
    <property type="evidence" value="ECO:0007669"/>
    <property type="project" value="TreeGrafter"/>
</dbReference>
<feature type="compositionally biased region" description="Polar residues" evidence="1">
    <location>
        <begin position="164"/>
        <end position="176"/>
    </location>
</feature>
<dbReference type="GO" id="GO:0005886">
    <property type="term" value="C:plasma membrane"/>
    <property type="evidence" value="ECO:0007669"/>
    <property type="project" value="TreeGrafter"/>
</dbReference>
<name>A0A158NK10_ATTCE</name>
<dbReference type="GO" id="GO:0005509">
    <property type="term" value="F:calcium ion binding"/>
    <property type="evidence" value="ECO:0007669"/>
    <property type="project" value="TreeGrafter"/>
</dbReference>
<organism evidence="3 4">
    <name type="scientific">Atta cephalotes</name>
    <name type="common">Leafcutter ant</name>
    <dbReference type="NCBI Taxonomy" id="12957"/>
    <lineage>
        <taxon>Eukaryota</taxon>
        <taxon>Metazoa</taxon>
        <taxon>Ecdysozoa</taxon>
        <taxon>Arthropoda</taxon>
        <taxon>Hexapoda</taxon>
        <taxon>Insecta</taxon>
        <taxon>Pterygota</taxon>
        <taxon>Neoptera</taxon>
        <taxon>Endopterygota</taxon>
        <taxon>Hymenoptera</taxon>
        <taxon>Apocrita</taxon>
        <taxon>Aculeata</taxon>
        <taxon>Formicoidea</taxon>
        <taxon>Formicidae</taxon>
        <taxon>Myrmicinae</taxon>
        <taxon>Atta</taxon>
    </lineage>
</organism>
<dbReference type="SUPFAM" id="SSF49562">
    <property type="entry name" value="C2 domain (Calcium/lipid-binding domain, CaLB)"/>
    <property type="match status" value="1"/>
</dbReference>
<evidence type="ECO:0000259" key="2">
    <source>
        <dbReference type="PROSITE" id="PS50004"/>
    </source>
</evidence>
<dbReference type="AlphaFoldDB" id="A0A158NK10"/>
<feature type="domain" description="C2" evidence="2">
    <location>
        <begin position="25"/>
        <end position="144"/>
    </location>
</feature>
<accession>A0A158NK10</accession>
<dbReference type="GO" id="GO:0000149">
    <property type="term" value="F:SNARE binding"/>
    <property type="evidence" value="ECO:0007669"/>
    <property type="project" value="TreeGrafter"/>
</dbReference>
<evidence type="ECO:0000313" key="4">
    <source>
        <dbReference type="Proteomes" id="UP000005205"/>
    </source>
</evidence>
<dbReference type="GO" id="GO:0030276">
    <property type="term" value="F:clathrin binding"/>
    <property type="evidence" value="ECO:0007669"/>
    <property type="project" value="TreeGrafter"/>
</dbReference>
<dbReference type="Proteomes" id="UP000005205">
    <property type="component" value="Unassembled WGS sequence"/>
</dbReference>
<dbReference type="Pfam" id="PF00168">
    <property type="entry name" value="C2"/>
    <property type="match status" value="1"/>
</dbReference>
<feature type="region of interest" description="Disordered" evidence="1">
    <location>
        <begin position="141"/>
        <end position="176"/>
    </location>
</feature>
<gene>
    <name evidence="3" type="primary">105621001</name>
</gene>
<dbReference type="EMBL" id="ADTU01018616">
    <property type="status" value="NOT_ANNOTATED_CDS"/>
    <property type="molecule type" value="Genomic_DNA"/>
</dbReference>
<dbReference type="KEGG" id="acep:105621001"/>
<dbReference type="InterPro" id="IPR035892">
    <property type="entry name" value="C2_domain_sf"/>
</dbReference>
<feature type="compositionally biased region" description="Basic and acidic residues" evidence="1">
    <location>
        <begin position="141"/>
        <end position="163"/>
    </location>
</feature>
<feature type="region of interest" description="Disordered" evidence="1">
    <location>
        <begin position="189"/>
        <end position="208"/>
    </location>
</feature>
<dbReference type="PROSITE" id="PS50004">
    <property type="entry name" value="C2"/>
    <property type="match status" value="1"/>
</dbReference>
<dbReference type="OMA" id="QTMHEHE"/>
<dbReference type="PANTHER" id="PTHR10024:SF374">
    <property type="entry name" value="C2 DOMAIN-CONTAINING PROTEIN"/>
    <property type="match status" value="1"/>
</dbReference>
<dbReference type="EMBL" id="ADTU01018615">
    <property type="status" value="NOT_ANNOTATED_CDS"/>
    <property type="molecule type" value="Genomic_DNA"/>
</dbReference>
<keyword evidence="4" id="KW-1185">Reference proteome</keyword>
<reference evidence="3" key="2">
    <citation type="submission" date="2016-04" db="UniProtKB">
        <authorList>
            <consortium name="EnsemblMetazoa"/>
        </authorList>
    </citation>
    <scope>IDENTIFICATION</scope>
</reference>
<dbReference type="CDD" id="cd00030">
    <property type="entry name" value="C2"/>
    <property type="match status" value="1"/>
</dbReference>
<reference evidence="4" key="1">
    <citation type="journal article" date="2011" name="PLoS Genet.">
        <title>The genome sequence of the leaf-cutter ant Atta cephalotes reveals insights into its obligate symbiotic lifestyle.</title>
        <authorList>
            <person name="Suen G."/>
            <person name="Teiling C."/>
            <person name="Li L."/>
            <person name="Holt C."/>
            <person name="Abouheif E."/>
            <person name="Bornberg-Bauer E."/>
            <person name="Bouffard P."/>
            <person name="Caldera E.J."/>
            <person name="Cash E."/>
            <person name="Cavanaugh A."/>
            <person name="Denas O."/>
            <person name="Elhaik E."/>
            <person name="Fave M.J."/>
            <person name="Gadau J."/>
            <person name="Gibson J.D."/>
            <person name="Graur D."/>
            <person name="Grubbs K.J."/>
            <person name="Hagen D.E."/>
            <person name="Harkins T.T."/>
            <person name="Helmkampf M."/>
            <person name="Hu H."/>
            <person name="Johnson B.R."/>
            <person name="Kim J."/>
            <person name="Marsh S.E."/>
            <person name="Moeller J.A."/>
            <person name="Munoz-Torres M.C."/>
            <person name="Murphy M.C."/>
            <person name="Naughton M.C."/>
            <person name="Nigam S."/>
            <person name="Overson R."/>
            <person name="Rajakumar R."/>
            <person name="Reese J.T."/>
            <person name="Scott J.J."/>
            <person name="Smith C.R."/>
            <person name="Tao S."/>
            <person name="Tsutsui N.D."/>
            <person name="Viljakainen L."/>
            <person name="Wissler L."/>
            <person name="Yandell M.D."/>
            <person name="Zimmer F."/>
            <person name="Taylor J."/>
            <person name="Slater S.C."/>
            <person name="Clifton S.W."/>
            <person name="Warren W.C."/>
            <person name="Elsik C.G."/>
            <person name="Smith C.D."/>
            <person name="Weinstock G.M."/>
            <person name="Gerardo N.M."/>
            <person name="Currie C.R."/>
        </authorList>
    </citation>
    <scope>NUCLEOTIDE SEQUENCE [LARGE SCALE GENOMIC DNA]</scope>
</reference>
<evidence type="ECO:0000256" key="1">
    <source>
        <dbReference type="SAM" id="MobiDB-lite"/>
    </source>
</evidence>
<dbReference type="GO" id="GO:0001786">
    <property type="term" value="F:phosphatidylserine binding"/>
    <property type="evidence" value="ECO:0007669"/>
    <property type="project" value="TreeGrafter"/>
</dbReference>
<dbReference type="EnsemblMetazoa" id="XM_012202478.1">
    <property type="protein sequence ID" value="XP_012057868.1"/>
    <property type="gene ID" value="LOC105621001"/>
</dbReference>
<dbReference type="Gene3D" id="2.60.40.150">
    <property type="entry name" value="C2 domain"/>
    <property type="match status" value="2"/>
</dbReference>
<dbReference type="InterPro" id="IPR000008">
    <property type="entry name" value="C2_dom"/>
</dbReference>
<dbReference type="GO" id="GO:0005544">
    <property type="term" value="F:calcium-dependent phospholipid binding"/>
    <property type="evidence" value="ECO:0007669"/>
    <property type="project" value="TreeGrafter"/>
</dbReference>
<evidence type="ECO:0000313" key="3">
    <source>
        <dbReference type="EnsemblMetazoa" id="XP_012057868.1"/>
    </source>
</evidence>
<protein>
    <recommendedName>
        <fullName evidence="2">C2 domain-containing protein</fullName>
    </recommendedName>
</protein>
<dbReference type="eggNOG" id="ENOG502S28E">
    <property type="taxonomic scope" value="Eukaryota"/>
</dbReference>
<dbReference type="InParanoid" id="A0A158NK10"/>
<dbReference type="FunCoup" id="A0A158NK10">
    <property type="interactions" value="4"/>
</dbReference>
<proteinExistence type="predicted"/>
<dbReference type="OrthoDB" id="8251120at2759"/>
<sequence length="407" mass="45586">MALAKIRNFIDNSLKTVSTPLDRTVNLEPEIGIRITHSPNDKTLNVTILGARHLPQNFGFTRVNSYIVKVKLIPGKDKFETTSRNESWPQWNEEFVFPLRKETKQKFGKSKVVEEEINGSRFIVATLYAILEDKPLIATEKKESEKTSPTKEVPKKGGKKKEGQSTSSDNQESTKNKLLSQFFGKNSDKLAESTATERRAYDKRRTVGATTIPLDPKNFVCKPSKSKHTTDVSTGDLWKPLRPIASGISGAEERKENKKGQVELSLCLSKGEKDEDSGGQLILSLNRLRCSLQTMHEHEGLKGQMYLKISVVDSGRITHFWKSDRFTPTVSMKFSPETARVVADNPYKGALNDVSFVVKFVSKNKMGKKIPVGHFVIGPDVGGAYGEQWKQALAKPGQQITKWQAFE</sequence>
<feature type="compositionally biased region" description="Basic and acidic residues" evidence="1">
    <location>
        <begin position="189"/>
        <end position="205"/>
    </location>
</feature>